<keyword evidence="5" id="KW-0812">Transmembrane</keyword>
<dbReference type="AlphaFoldDB" id="A0AAU9JU45"/>
<feature type="transmembrane region" description="Helical" evidence="5">
    <location>
        <begin position="202"/>
        <end position="222"/>
    </location>
</feature>
<proteinExistence type="predicted"/>
<evidence type="ECO:0000313" key="8">
    <source>
        <dbReference type="Proteomes" id="UP001162131"/>
    </source>
</evidence>
<dbReference type="EMBL" id="CAJZBQ010000037">
    <property type="protein sequence ID" value="CAG9325231.1"/>
    <property type="molecule type" value="Genomic_DNA"/>
</dbReference>
<dbReference type="PANTHER" id="PTHR44329:SF288">
    <property type="entry name" value="MITOGEN-ACTIVATED PROTEIN KINASE KINASE KINASE 20"/>
    <property type="match status" value="1"/>
</dbReference>
<dbReference type="SUPFAM" id="SSF56112">
    <property type="entry name" value="Protein kinase-like (PK-like)"/>
    <property type="match status" value="1"/>
</dbReference>
<dbReference type="GO" id="GO:0004674">
    <property type="term" value="F:protein serine/threonine kinase activity"/>
    <property type="evidence" value="ECO:0007669"/>
    <property type="project" value="TreeGrafter"/>
</dbReference>
<protein>
    <recommendedName>
        <fullName evidence="6">Protein kinase domain-containing protein</fullName>
    </recommendedName>
</protein>
<organism evidence="7 8">
    <name type="scientific">Blepharisma stoltei</name>
    <dbReference type="NCBI Taxonomy" id="1481888"/>
    <lineage>
        <taxon>Eukaryota</taxon>
        <taxon>Sar</taxon>
        <taxon>Alveolata</taxon>
        <taxon>Ciliophora</taxon>
        <taxon>Postciliodesmatophora</taxon>
        <taxon>Heterotrichea</taxon>
        <taxon>Heterotrichida</taxon>
        <taxon>Blepharismidae</taxon>
        <taxon>Blepharisma</taxon>
    </lineage>
</organism>
<keyword evidence="8" id="KW-1185">Reference proteome</keyword>
<sequence>MDGNSYFLILFSLTFLYGFSLAYAMTRIYKLHKFCSDWRYTKLFYVSIAVQVLIRLCTFAFMTWALPGSIEGKKVFFLLISIPDAVFLVSYFLLFLQMIRVFYFSHMENDLQMSLLVHFTKPRHFSATKILGVLTIIWLLVESGLYVLYFKGIVRNEDIQFELSSVNLLCSMFVFIFLIFLHINYSSTPFKSNTARDKLQRITSIMFLWTIARYIKGFYEIFVTIEPNIFIRNIHEIEKATLIQACSLVCMLILCEIICYITVLDYSFMAIFLFPDDEVIQHAGLFDHHGNVITEEDEERSLYQPRRSISETPNLLMDFNDITIISSLANKSQGLGELFKATYKGKDILYRKIEFPRMSGSVLEEINADIAAMKALDNSILVPFYGACFTLPAIGISTLYMKGGSLFSYLHESARILDIKEKIKLISIIARGLRDLHSQNKIHGHLSSHNILLDEQNEPKIADLGLEKVKKYAGAVLGYENKNAWSSPQIFREPYKTIIKAQSTDDVYSFGVIIWEIMTQQIPHDGKTLKILQQSVGLEGNILPIPNNLQPEIVRLLRGCWEFEPEKRPDFRHISVTLSGLLV</sequence>
<dbReference type="InterPro" id="IPR000719">
    <property type="entry name" value="Prot_kinase_dom"/>
</dbReference>
<keyword evidence="3" id="KW-0418">Kinase</keyword>
<feature type="transmembrane region" description="Helical" evidence="5">
    <location>
        <begin position="161"/>
        <end position="181"/>
    </location>
</feature>
<dbReference type="InterPro" id="IPR001245">
    <property type="entry name" value="Ser-Thr/Tyr_kinase_cat_dom"/>
</dbReference>
<evidence type="ECO:0000256" key="5">
    <source>
        <dbReference type="SAM" id="Phobius"/>
    </source>
</evidence>
<keyword evidence="4" id="KW-0067">ATP-binding</keyword>
<dbReference type="PROSITE" id="PS50011">
    <property type="entry name" value="PROTEIN_KINASE_DOM"/>
    <property type="match status" value="1"/>
</dbReference>
<dbReference type="Pfam" id="PF07714">
    <property type="entry name" value="PK_Tyr_Ser-Thr"/>
    <property type="match status" value="1"/>
</dbReference>
<feature type="transmembrane region" description="Helical" evidence="5">
    <location>
        <begin position="6"/>
        <end position="23"/>
    </location>
</feature>
<reference evidence="7" key="1">
    <citation type="submission" date="2021-09" db="EMBL/GenBank/DDBJ databases">
        <authorList>
            <consortium name="AG Swart"/>
            <person name="Singh M."/>
            <person name="Singh A."/>
            <person name="Seah K."/>
            <person name="Emmerich C."/>
        </authorList>
    </citation>
    <scope>NUCLEOTIDE SEQUENCE</scope>
    <source>
        <strain evidence="7">ATCC30299</strain>
    </source>
</reference>
<keyword evidence="1" id="KW-0808">Transferase</keyword>
<dbReference type="Proteomes" id="UP001162131">
    <property type="component" value="Unassembled WGS sequence"/>
</dbReference>
<accession>A0AAU9JU45</accession>
<keyword evidence="2" id="KW-0547">Nucleotide-binding</keyword>
<evidence type="ECO:0000256" key="4">
    <source>
        <dbReference type="ARBA" id="ARBA00022840"/>
    </source>
</evidence>
<evidence type="ECO:0000256" key="2">
    <source>
        <dbReference type="ARBA" id="ARBA00022741"/>
    </source>
</evidence>
<gene>
    <name evidence="7" type="ORF">BSTOLATCC_MIC37977</name>
</gene>
<dbReference type="InterPro" id="IPR011009">
    <property type="entry name" value="Kinase-like_dom_sf"/>
</dbReference>
<comment type="caution">
    <text evidence="7">The sequence shown here is derived from an EMBL/GenBank/DDBJ whole genome shotgun (WGS) entry which is preliminary data.</text>
</comment>
<evidence type="ECO:0000256" key="1">
    <source>
        <dbReference type="ARBA" id="ARBA00022679"/>
    </source>
</evidence>
<evidence type="ECO:0000313" key="7">
    <source>
        <dbReference type="EMBL" id="CAG9325231.1"/>
    </source>
</evidence>
<dbReference type="GO" id="GO:0005524">
    <property type="term" value="F:ATP binding"/>
    <property type="evidence" value="ECO:0007669"/>
    <property type="project" value="UniProtKB-KW"/>
</dbReference>
<name>A0AAU9JU45_9CILI</name>
<feature type="transmembrane region" description="Helical" evidence="5">
    <location>
        <begin position="43"/>
        <end position="64"/>
    </location>
</feature>
<feature type="domain" description="Protein kinase" evidence="6">
    <location>
        <begin position="324"/>
        <end position="582"/>
    </location>
</feature>
<dbReference type="PANTHER" id="PTHR44329">
    <property type="entry name" value="SERINE/THREONINE-PROTEIN KINASE TNNI3K-RELATED"/>
    <property type="match status" value="1"/>
</dbReference>
<evidence type="ECO:0000259" key="6">
    <source>
        <dbReference type="PROSITE" id="PS50011"/>
    </source>
</evidence>
<dbReference type="PRINTS" id="PR00109">
    <property type="entry name" value="TYRKINASE"/>
</dbReference>
<evidence type="ECO:0000256" key="3">
    <source>
        <dbReference type="ARBA" id="ARBA00022777"/>
    </source>
</evidence>
<feature type="transmembrane region" description="Helical" evidence="5">
    <location>
        <begin position="130"/>
        <end position="149"/>
    </location>
</feature>
<feature type="transmembrane region" description="Helical" evidence="5">
    <location>
        <begin position="242"/>
        <end position="263"/>
    </location>
</feature>
<feature type="transmembrane region" description="Helical" evidence="5">
    <location>
        <begin position="76"/>
        <end position="96"/>
    </location>
</feature>
<dbReference type="InterPro" id="IPR051681">
    <property type="entry name" value="Ser/Thr_Kinases-Pseudokinases"/>
</dbReference>
<keyword evidence="5" id="KW-1133">Transmembrane helix</keyword>
<dbReference type="Gene3D" id="1.10.510.10">
    <property type="entry name" value="Transferase(Phosphotransferase) domain 1"/>
    <property type="match status" value="1"/>
</dbReference>
<keyword evidence="5" id="KW-0472">Membrane</keyword>